<dbReference type="KEGG" id="gtt:GUITHDRAFT_166168"/>
<evidence type="ECO:0000313" key="4">
    <source>
        <dbReference type="Proteomes" id="UP000011087"/>
    </source>
</evidence>
<dbReference type="EnsemblProtists" id="EKX34576">
    <property type="protein sequence ID" value="EKX34576"/>
    <property type="gene ID" value="GUITHDRAFT_166168"/>
</dbReference>
<dbReference type="RefSeq" id="XP_005821556.1">
    <property type="nucleotide sequence ID" value="XM_005821499.1"/>
</dbReference>
<name>L1IE78_GUITC</name>
<keyword evidence="1" id="KW-0812">Transmembrane</keyword>
<reference evidence="4" key="2">
    <citation type="submission" date="2012-11" db="EMBL/GenBank/DDBJ databases">
        <authorList>
            <person name="Kuo A."/>
            <person name="Curtis B.A."/>
            <person name="Tanifuji G."/>
            <person name="Burki F."/>
            <person name="Gruber A."/>
            <person name="Irimia M."/>
            <person name="Maruyama S."/>
            <person name="Arias M.C."/>
            <person name="Ball S.G."/>
            <person name="Gile G.H."/>
            <person name="Hirakawa Y."/>
            <person name="Hopkins J.F."/>
            <person name="Rensing S.A."/>
            <person name="Schmutz J."/>
            <person name="Symeonidi A."/>
            <person name="Elias M."/>
            <person name="Eveleigh R.J."/>
            <person name="Herman E.K."/>
            <person name="Klute M.J."/>
            <person name="Nakayama T."/>
            <person name="Obornik M."/>
            <person name="Reyes-Prieto A."/>
            <person name="Armbrust E.V."/>
            <person name="Aves S.J."/>
            <person name="Beiko R.G."/>
            <person name="Coutinho P."/>
            <person name="Dacks J.B."/>
            <person name="Durnford D.G."/>
            <person name="Fast N.M."/>
            <person name="Green B.R."/>
            <person name="Grisdale C."/>
            <person name="Hempe F."/>
            <person name="Henrissat B."/>
            <person name="Hoppner M.P."/>
            <person name="Ishida K.-I."/>
            <person name="Kim E."/>
            <person name="Koreny L."/>
            <person name="Kroth P.G."/>
            <person name="Liu Y."/>
            <person name="Malik S.-B."/>
            <person name="Maier U.G."/>
            <person name="McRose D."/>
            <person name="Mock T."/>
            <person name="Neilson J.A."/>
            <person name="Onodera N.T."/>
            <person name="Poole A.M."/>
            <person name="Pritham E.J."/>
            <person name="Richards T.A."/>
            <person name="Rocap G."/>
            <person name="Roy S.W."/>
            <person name="Sarai C."/>
            <person name="Schaack S."/>
            <person name="Shirato S."/>
            <person name="Slamovits C.H."/>
            <person name="Spencer D.F."/>
            <person name="Suzuki S."/>
            <person name="Worden A.Z."/>
            <person name="Zauner S."/>
            <person name="Barry K."/>
            <person name="Bell C."/>
            <person name="Bharti A.K."/>
            <person name="Crow J.A."/>
            <person name="Grimwood J."/>
            <person name="Kramer R."/>
            <person name="Lindquist E."/>
            <person name="Lucas S."/>
            <person name="Salamov A."/>
            <person name="McFadden G.I."/>
            <person name="Lane C.E."/>
            <person name="Keeling P.J."/>
            <person name="Gray M.W."/>
            <person name="Grigoriev I.V."/>
            <person name="Archibald J.M."/>
        </authorList>
    </citation>
    <scope>NUCLEOTIDE SEQUENCE</scope>
    <source>
        <strain evidence="4">CCMP2712</strain>
    </source>
</reference>
<keyword evidence="4" id="KW-1185">Reference proteome</keyword>
<protein>
    <submittedName>
        <fullName evidence="2 3">Uncharacterized protein</fullName>
    </submittedName>
</protein>
<gene>
    <name evidence="2" type="ORF">GUITHDRAFT_166168</name>
</gene>
<dbReference type="GeneID" id="17291326"/>
<dbReference type="PaxDb" id="55529-EKX34576"/>
<evidence type="ECO:0000256" key="1">
    <source>
        <dbReference type="SAM" id="Phobius"/>
    </source>
</evidence>
<dbReference type="EMBL" id="JH993106">
    <property type="protein sequence ID" value="EKX34576.1"/>
    <property type="molecule type" value="Genomic_DNA"/>
</dbReference>
<accession>L1IE78</accession>
<proteinExistence type="predicted"/>
<dbReference type="Proteomes" id="UP000011087">
    <property type="component" value="Unassembled WGS sequence"/>
</dbReference>
<dbReference type="HOGENOM" id="CLU_142557_0_0_1"/>
<keyword evidence="1" id="KW-0472">Membrane</keyword>
<evidence type="ECO:0000313" key="2">
    <source>
        <dbReference type="EMBL" id="EKX34576.1"/>
    </source>
</evidence>
<organism evidence="2">
    <name type="scientific">Guillardia theta (strain CCMP2712)</name>
    <name type="common">Cryptophyte</name>
    <dbReference type="NCBI Taxonomy" id="905079"/>
    <lineage>
        <taxon>Eukaryota</taxon>
        <taxon>Cryptophyceae</taxon>
        <taxon>Pyrenomonadales</taxon>
        <taxon>Geminigeraceae</taxon>
        <taxon>Guillardia</taxon>
    </lineage>
</organism>
<evidence type="ECO:0000313" key="3">
    <source>
        <dbReference type="EnsemblProtists" id="EKX34576"/>
    </source>
</evidence>
<dbReference type="AlphaFoldDB" id="L1IE78"/>
<keyword evidence="1" id="KW-1133">Transmembrane helix</keyword>
<sequence length="138" mass="14951">MVKVYGTSASNANEREHNSVSRQIAFTLAISALALTVCCALIASADLKGNRVALYGLGSGEEQDADNSMVTTFETFAGQDEYMEELLGDEYYQELFKEIADSEPISEAVDEVKVAVDEAKNEHKTLQMFAEGADAPLS</sequence>
<reference evidence="3" key="3">
    <citation type="submission" date="2016-03" db="UniProtKB">
        <authorList>
            <consortium name="EnsemblProtists"/>
        </authorList>
    </citation>
    <scope>IDENTIFICATION</scope>
</reference>
<reference evidence="2 4" key="1">
    <citation type="journal article" date="2012" name="Nature">
        <title>Algal genomes reveal evolutionary mosaicism and the fate of nucleomorphs.</title>
        <authorList>
            <consortium name="DOE Joint Genome Institute"/>
            <person name="Curtis B.A."/>
            <person name="Tanifuji G."/>
            <person name="Burki F."/>
            <person name="Gruber A."/>
            <person name="Irimia M."/>
            <person name="Maruyama S."/>
            <person name="Arias M.C."/>
            <person name="Ball S.G."/>
            <person name="Gile G.H."/>
            <person name="Hirakawa Y."/>
            <person name="Hopkins J.F."/>
            <person name="Kuo A."/>
            <person name="Rensing S.A."/>
            <person name="Schmutz J."/>
            <person name="Symeonidi A."/>
            <person name="Elias M."/>
            <person name="Eveleigh R.J."/>
            <person name="Herman E.K."/>
            <person name="Klute M.J."/>
            <person name="Nakayama T."/>
            <person name="Obornik M."/>
            <person name="Reyes-Prieto A."/>
            <person name="Armbrust E.V."/>
            <person name="Aves S.J."/>
            <person name="Beiko R.G."/>
            <person name="Coutinho P."/>
            <person name="Dacks J.B."/>
            <person name="Durnford D.G."/>
            <person name="Fast N.M."/>
            <person name="Green B.R."/>
            <person name="Grisdale C.J."/>
            <person name="Hempel F."/>
            <person name="Henrissat B."/>
            <person name="Hoppner M.P."/>
            <person name="Ishida K."/>
            <person name="Kim E."/>
            <person name="Koreny L."/>
            <person name="Kroth P.G."/>
            <person name="Liu Y."/>
            <person name="Malik S.B."/>
            <person name="Maier U.G."/>
            <person name="McRose D."/>
            <person name="Mock T."/>
            <person name="Neilson J.A."/>
            <person name="Onodera N.T."/>
            <person name="Poole A.M."/>
            <person name="Pritham E.J."/>
            <person name="Richards T.A."/>
            <person name="Rocap G."/>
            <person name="Roy S.W."/>
            <person name="Sarai C."/>
            <person name="Schaack S."/>
            <person name="Shirato S."/>
            <person name="Slamovits C.H."/>
            <person name="Spencer D.F."/>
            <person name="Suzuki S."/>
            <person name="Worden A.Z."/>
            <person name="Zauner S."/>
            <person name="Barry K."/>
            <person name="Bell C."/>
            <person name="Bharti A.K."/>
            <person name="Crow J.A."/>
            <person name="Grimwood J."/>
            <person name="Kramer R."/>
            <person name="Lindquist E."/>
            <person name="Lucas S."/>
            <person name="Salamov A."/>
            <person name="McFadden G.I."/>
            <person name="Lane C.E."/>
            <person name="Keeling P.J."/>
            <person name="Gray M.W."/>
            <person name="Grigoriev I.V."/>
            <person name="Archibald J.M."/>
        </authorList>
    </citation>
    <scope>NUCLEOTIDE SEQUENCE</scope>
    <source>
        <strain evidence="2 4">CCMP2712</strain>
    </source>
</reference>
<feature type="transmembrane region" description="Helical" evidence="1">
    <location>
        <begin position="24"/>
        <end position="43"/>
    </location>
</feature>